<evidence type="ECO:0000256" key="12">
    <source>
        <dbReference type="ARBA" id="ARBA00031464"/>
    </source>
</evidence>
<sequence length="472" mass="52183">MFSRQFSRNSRQLGQIALRAARQRRCYATESQQAPSSPLRKGLSFALYGLTFAGLGAGGAWQALKSQGLGFYSDEDSLHRFAPGDDEARRAEEVIQTHPFVAEIRKRTDLTESRPHMKMPAEYRRRSLTGAALLGPRMIVVPPLTWNDAEGKEMVAVAYLGEDVCGHPGIVHGGLVATILDEGLARTCIKALPNQVAVTANLNINYRKPTPAGAFFVMKAETTKVEGRKAWVKGRIETLVEPGQEPVVLAEATALFVSPKYAAMLPKMTNITWHPSLSRRERNELRKQRGLTIWLTGLSASGKSTVATALEQHLLHLGLAAYRLDGDNVRFGLNKDLGFSEKDRNENIRRISEVAKLFADSATIAITSFISPYRADRDLARELHSQTTQGDEPIPFVEVFVDVPLEVAEQRDPKGLYKKARAGEIKEFTGISAPYEEPAAAEITIKTHENTVEECVAQIVQWLSEKGYVKTA</sequence>
<dbReference type="EC" id="2.7.1.25" evidence="4"/>
<keyword evidence="7" id="KW-0547">Nucleotide-binding</keyword>
<dbReference type="InterPro" id="IPR059117">
    <property type="entry name" value="APS_kinase_dom"/>
</dbReference>
<dbReference type="NCBIfam" id="TIGR00455">
    <property type="entry name" value="apsK"/>
    <property type="match status" value="1"/>
</dbReference>
<keyword evidence="6" id="KW-0808">Transferase</keyword>
<evidence type="ECO:0000256" key="13">
    <source>
        <dbReference type="SAM" id="Phobius"/>
    </source>
</evidence>
<keyword evidence="9" id="KW-0067">ATP-binding</keyword>
<keyword evidence="13" id="KW-0812">Transmembrane</keyword>
<keyword evidence="13" id="KW-0472">Membrane</keyword>
<evidence type="ECO:0000313" key="16">
    <source>
        <dbReference type="EMBL" id="CEO55524.1"/>
    </source>
</evidence>
<dbReference type="GO" id="GO:0005524">
    <property type="term" value="F:ATP binding"/>
    <property type="evidence" value="ECO:0007669"/>
    <property type="project" value="UniProtKB-KW"/>
</dbReference>
<evidence type="ECO:0000256" key="10">
    <source>
        <dbReference type="ARBA" id="ARBA00023192"/>
    </source>
</evidence>
<dbReference type="InterPro" id="IPR029069">
    <property type="entry name" value="HotDog_dom_sf"/>
</dbReference>
<accession>A0A0B7KEL4</accession>
<evidence type="ECO:0000256" key="6">
    <source>
        <dbReference type="ARBA" id="ARBA00022679"/>
    </source>
</evidence>
<organism evidence="16">
    <name type="scientific">Bionectria ochroleuca</name>
    <name type="common">Gliocladium roseum</name>
    <dbReference type="NCBI Taxonomy" id="29856"/>
    <lineage>
        <taxon>Eukaryota</taxon>
        <taxon>Fungi</taxon>
        <taxon>Dikarya</taxon>
        <taxon>Ascomycota</taxon>
        <taxon>Pezizomycotina</taxon>
        <taxon>Sordariomycetes</taxon>
        <taxon>Hypocreomycetidae</taxon>
        <taxon>Hypocreales</taxon>
        <taxon>Bionectriaceae</taxon>
        <taxon>Clonostachys</taxon>
    </lineage>
</organism>
<dbReference type="NCBIfam" id="NF003013">
    <property type="entry name" value="PRK03846.1"/>
    <property type="match status" value="1"/>
</dbReference>
<evidence type="ECO:0000256" key="2">
    <source>
        <dbReference type="ARBA" id="ARBA00004806"/>
    </source>
</evidence>
<name>A0A0B7KEL4_BIOOC</name>
<dbReference type="CDD" id="cd03443">
    <property type="entry name" value="PaaI_thioesterase"/>
    <property type="match status" value="1"/>
</dbReference>
<protein>
    <recommendedName>
        <fullName evidence="5">Adenylyl-sulfate kinase</fullName>
        <ecNumber evidence="4">2.7.1.25</ecNumber>
    </recommendedName>
    <alternativeName>
        <fullName evidence="12">ATP adenosine-5'-phosphosulfate 3'-phosphotransferase</fullName>
    </alternativeName>
    <alternativeName>
        <fullName evidence="11">Adenosine-5'-phosphosulfate kinase</fullName>
    </alternativeName>
</protein>
<dbReference type="InterPro" id="IPR027417">
    <property type="entry name" value="P-loop_NTPase"/>
</dbReference>
<feature type="domain" description="Thioesterase" evidence="15">
    <location>
        <begin position="169"/>
        <end position="236"/>
    </location>
</feature>
<feature type="transmembrane region" description="Helical" evidence="13">
    <location>
        <begin position="45"/>
        <end position="64"/>
    </location>
</feature>
<dbReference type="Pfam" id="PF01583">
    <property type="entry name" value="APS_kinase"/>
    <property type="match status" value="1"/>
</dbReference>
<comment type="catalytic activity">
    <reaction evidence="1">
        <text>adenosine 5'-phosphosulfate + ATP = 3'-phosphoadenylyl sulfate + ADP + H(+)</text>
        <dbReference type="Rhea" id="RHEA:24152"/>
        <dbReference type="ChEBI" id="CHEBI:15378"/>
        <dbReference type="ChEBI" id="CHEBI:30616"/>
        <dbReference type="ChEBI" id="CHEBI:58243"/>
        <dbReference type="ChEBI" id="CHEBI:58339"/>
        <dbReference type="ChEBI" id="CHEBI:456216"/>
        <dbReference type="EC" id="2.7.1.25"/>
    </reaction>
</comment>
<dbReference type="PANTHER" id="PTHR11055:SF1">
    <property type="entry name" value="PAPS SYNTHETASE, ISOFORM D"/>
    <property type="match status" value="1"/>
</dbReference>
<comment type="similarity">
    <text evidence="3">Belongs to the APS kinase family.</text>
</comment>
<reference evidence="16" key="1">
    <citation type="submission" date="2015-01" db="EMBL/GenBank/DDBJ databases">
        <authorList>
            <person name="Durling Mikael"/>
        </authorList>
    </citation>
    <scope>NUCLEOTIDE SEQUENCE</scope>
</reference>
<dbReference type="SUPFAM" id="SSF52540">
    <property type="entry name" value="P-loop containing nucleoside triphosphate hydrolases"/>
    <property type="match status" value="1"/>
</dbReference>
<dbReference type="EMBL" id="CDPU01000053">
    <property type="protein sequence ID" value="CEO55524.1"/>
    <property type="molecule type" value="Genomic_DNA"/>
</dbReference>
<feature type="domain" description="APS kinase" evidence="14">
    <location>
        <begin position="289"/>
        <end position="446"/>
    </location>
</feature>
<evidence type="ECO:0000256" key="11">
    <source>
        <dbReference type="ARBA" id="ARBA00029724"/>
    </source>
</evidence>
<evidence type="ECO:0000256" key="5">
    <source>
        <dbReference type="ARBA" id="ARBA00018163"/>
    </source>
</evidence>
<comment type="pathway">
    <text evidence="2">Sulfur metabolism; hydrogen sulfide biosynthesis; sulfite from sulfate: step 2/3.</text>
</comment>
<dbReference type="GO" id="GO:0019344">
    <property type="term" value="P:cysteine biosynthetic process"/>
    <property type="evidence" value="ECO:0007669"/>
    <property type="project" value="UniProtKB-KW"/>
</dbReference>
<dbReference type="FunFam" id="3.40.50.300:FF:000212">
    <property type="entry name" value="Adenylyl-sulfate kinase"/>
    <property type="match status" value="1"/>
</dbReference>
<dbReference type="InterPro" id="IPR002891">
    <property type="entry name" value="APS"/>
</dbReference>
<evidence type="ECO:0000256" key="7">
    <source>
        <dbReference type="ARBA" id="ARBA00022741"/>
    </source>
</evidence>
<evidence type="ECO:0000256" key="9">
    <source>
        <dbReference type="ARBA" id="ARBA00022840"/>
    </source>
</evidence>
<evidence type="ECO:0000259" key="15">
    <source>
        <dbReference type="Pfam" id="PF03061"/>
    </source>
</evidence>
<keyword evidence="10" id="KW-0198">Cysteine biosynthesis</keyword>
<proteinExistence type="inferred from homology"/>
<evidence type="ECO:0000256" key="1">
    <source>
        <dbReference type="ARBA" id="ARBA00001823"/>
    </source>
</evidence>
<dbReference type="PANTHER" id="PTHR11055">
    <property type="entry name" value="BIFUNCTIONAL 3'-PHOSPHOADENOSINE 5'-PHOSPHOSULFATE SYNTHASE"/>
    <property type="match status" value="1"/>
</dbReference>
<dbReference type="Gene3D" id="3.10.129.10">
    <property type="entry name" value="Hotdog Thioesterase"/>
    <property type="match status" value="1"/>
</dbReference>
<evidence type="ECO:0000259" key="14">
    <source>
        <dbReference type="Pfam" id="PF01583"/>
    </source>
</evidence>
<dbReference type="AlphaFoldDB" id="A0A0B7KEL4"/>
<keyword evidence="8" id="KW-0418">Kinase</keyword>
<dbReference type="SUPFAM" id="SSF54637">
    <property type="entry name" value="Thioesterase/thiol ester dehydrase-isomerase"/>
    <property type="match status" value="1"/>
</dbReference>
<dbReference type="GO" id="GO:0000103">
    <property type="term" value="P:sulfate assimilation"/>
    <property type="evidence" value="ECO:0007669"/>
    <property type="project" value="InterPro"/>
</dbReference>
<dbReference type="CDD" id="cd02027">
    <property type="entry name" value="APSK"/>
    <property type="match status" value="1"/>
</dbReference>
<evidence type="ECO:0000256" key="8">
    <source>
        <dbReference type="ARBA" id="ARBA00022777"/>
    </source>
</evidence>
<dbReference type="Gene3D" id="3.40.50.300">
    <property type="entry name" value="P-loop containing nucleotide triphosphate hydrolases"/>
    <property type="match status" value="1"/>
</dbReference>
<dbReference type="InterPro" id="IPR006683">
    <property type="entry name" value="Thioestr_dom"/>
</dbReference>
<dbReference type="GO" id="GO:0004020">
    <property type="term" value="F:adenylylsulfate kinase activity"/>
    <property type="evidence" value="ECO:0007669"/>
    <property type="project" value="UniProtKB-EC"/>
</dbReference>
<evidence type="ECO:0000256" key="4">
    <source>
        <dbReference type="ARBA" id="ARBA00012121"/>
    </source>
</evidence>
<keyword evidence="10" id="KW-0028">Amino-acid biosynthesis</keyword>
<evidence type="ECO:0000256" key="3">
    <source>
        <dbReference type="ARBA" id="ARBA00007008"/>
    </source>
</evidence>
<gene>
    <name evidence="16" type="ORF">BN869_000011582_1</name>
</gene>
<dbReference type="Pfam" id="PF03061">
    <property type="entry name" value="4HBT"/>
    <property type="match status" value="1"/>
</dbReference>
<keyword evidence="13" id="KW-1133">Transmembrane helix</keyword>
<dbReference type="HAMAP" id="MF_00065">
    <property type="entry name" value="Adenylyl_sulf_kinase"/>
    <property type="match status" value="1"/>
</dbReference>